<organism evidence="2 3">
    <name type="scientific">Actinomadura madurae</name>
    <dbReference type="NCBI Taxonomy" id="1993"/>
    <lineage>
        <taxon>Bacteria</taxon>
        <taxon>Bacillati</taxon>
        <taxon>Actinomycetota</taxon>
        <taxon>Actinomycetes</taxon>
        <taxon>Streptosporangiales</taxon>
        <taxon>Thermomonosporaceae</taxon>
        <taxon>Actinomadura</taxon>
    </lineage>
</organism>
<dbReference type="InterPro" id="IPR016181">
    <property type="entry name" value="Acyl_CoA_acyltransferase"/>
</dbReference>
<protein>
    <submittedName>
        <fullName evidence="2">Protein N-acetyltransferase, RimJ/RimL family</fullName>
    </submittedName>
</protein>
<dbReference type="PROSITE" id="PS51186">
    <property type="entry name" value="GNAT"/>
    <property type="match status" value="1"/>
</dbReference>
<dbReference type="InterPro" id="IPR000182">
    <property type="entry name" value="GNAT_dom"/>
</dbReference>
<name>A0A1I5VIL7_9ACTN</name>
<dbReference type="PANTHER" id="PTHR43792:SF13">
    <property type="entry name" value="ACETYLTRANSFERASE"/>
    <property type="match status" value="1"/>
</dbReference>
<sequence length="173" mass="18231">MPPTPPAIRLVELPPAAMEALLDDDLAGAGAAAGIPLTGYFVTDEAKFLWRFRLAQLARDPSCAPWIVRAAVAEPGGPVIGHAGFHGAPDADGTVTIAYSVDPAHRRKGYARAMLAALLERAASEPSVTTVRATISPDNAASLATIAGHGFTHVGEQWDEEDGRELIFDRPAR</sequence>
<dbReference type="GO" id="GO:0016747">
    <property type="term" value="F:acyltransferase activity, transferring groups other than amino-acyl groups"/>
    <property type="evidence" value="ECO:0007669"/>
    <property type="project" value="InterPro"/>
</dbReference>
<dbReference type="PANTHER" id="PTHR43792">
    <property type="entry name" value="GNAT FAMILY, PUTATIVE (AFU_ORTHOLOGUE AFUA_3G00765)-RELATED-RELATED"/>
    <property type="match status" value="1"/>
</dbReference>
<dbReference type="SUPFAM" id="SSF55729">
    <property type="entry name" value="Acyl-CoA N-acyltransferases (Nat)"/>
    <property type="match status" value="1"/>
</dbReference>
<dbReference type="Pfam" id="PF13302">
    <property type="entry name" value="Acetyltransf_3"/>
    <property type="match status" value="1"/>
</dbReference>
<feature type="domain" description="N-acetyltransferase" evidence="1">
    <location>
        <begin position="8"/>
        <end position="173"/>
    </location>
</feature>
<evidence type="ECO:0000259" key="1">
    <source>
        <dbReference type="PROSITE" id="PS51186"/>
    </source>
</evidence>
<dbReference type="Gene3D" id="3.40.630.30">
    <property type="match status" value="1"/>
</dbReference>
<dbReference type="Proteomes" id="UP000183413">
    <property type="component" value="Unassembled WGS sequence"/>
</dbReference>
<reference evidence="2 3" key="1">
    <citation type="submission" date="2016-10" db="EMBL/GenBank/DDBJ databases">
        <authorList>
            <person name="de Groot N.N."/>
        </authorList>
    </citation>
    <scope>NUCLEOTIDE SEQUENCE [LARGE SCALE GENOMIC DNA]</scope>
    <source>
        <strain evidence="2 3">DSM 43067</strain>
    </source>
</reference>
<keyword evidence="3" id="KW-1185">Reference proteome</keyword>
<dbReference type="InParanoid" id="A0A1I5VIL7"/>
<dbReference type="InterPro" id="IPR051531">
    <property type="entry name" value="N-acetyltransferase"/>
</dbReference>
<gene>
    <name evidence="2" type="ORF">SAMN04489713_121157</name>
</gene>
<keyword evidence="2" id="KW-0808">Transferase</keyword>
<evidence type="ECO:0000313" key="2">
    <source>
        <dbReference type="EMBL" id="SFQ07404.1"/>
    </source>
</evidence>
<dbReference type="EMBL" id="FOVH01000021">
    <property type="protein sequence ID" value="SFQ07404.1"/>
    <property type="molecule type" value="Genomic_DNA"/>
</dbReference>
<dbReference type="CDD" id="cd04301">
    <property type="entry name" value="NAT_SF"/>
    <property type="match status" value="1"/>
</dbReference>
<dbReference type="GeneID" id="99653487"/>
<dbReference type="RefSeq" id="WP_075024294.1">
    <property type="nucleotide sequence ID" value="NZ_CP083237.1"/>
</dbReference>
<proteinExistence type="predicted"/>
<accession>A0A1I5VIL7</accession>
<evidence type="ECO:0000313" key="3">
    <source>
        <dbReference type="Proteomes" id="UP000183413"/>
    </source>
</evidence>
<dbReference type="AlphaFoldDB" id="A0A1I5VIL7"/>
<dbReference type="STRING" id="1993.SAMN04489713_121157"/>